<evidence type="ECO:0000313" key="3">
    <source>
        <dbReference type="Proteomes" id="UP000237347"/>
    </source>
</evidence>
<dbReference type="InterPro" id="IPR052929">
    <property type="entry name" value="RNase_H-like_EbsB-rel"/>
</dbReference>
<protein>
    <recommendedName>
        <fullName evidence="1">RNase H type-1 domain-containing protein</fullName>
    </recommendedName>
</protein>
<accession>A0AAW0KMU0</accession>
<organism evidence="2 3">
    <name type="scientific">Quercus suber</name>
    <name type="common">Cork oak</name>
    <dbReference type="NCBI Taxonomy" id="58331"/>
    <lineage>
        <taxon>Eukaryota</taxon>
        <taxon>Viridiplantae</taxon>
        <taxon>Streptophyta</taxon>
        <taxon>Embryophyta</taxon>
        <taxon>Tracheophyta</taxon>
        <taxon>Spermatophyta</taxon>
        <taxon>Magnoliopsida</taxon>
        <taxon>eudicotyledons</taxon>
        <taxon>Gunneridae</taxon>
        <taxon>Pentapetalae</taxon>
        <taxon>rosids</taxon>
        <taxon>fabids</taxon>
        <taxon>Fagales</taxon>
        <taxon>Fagaceae</taxon>
        <taxon>Quercus</taxon>
    </lineage>
</organism>
<comment type="caution">
    <text evidence="2">The sequence shown here is derived from an EMBL/GenBank/DDBJ whole genome shotgun (WGS) entry which is preliminary data.</text>
</comment>
<dbReference type="EMBL" id="PKMF04000253">
    <property type="protein sequence ID" value="KAK7840860.1"/>
    <property type="molecule type" value="Genomic_DNA"/>
</dbReference>
<dbReference type="AlphaFoldDB" id="A0AAW0KMU0"/>
<dbReference type="GO" id="GO:0004523">
    <property type="term" value="F:RNA-DNA hybrid ribonuclease activity"/>
    <property type="evidence" value="ECO:0007669"/>
    <property type="project" value="InterPro"/>
</dbReference>
<dbReference type="InterPro" id="IPR036397">
    <property type="entry name" value="RNaseH_sf"/>
</dbReference>
<feature type="domain" description="RNase H type-1" evidence="1">
    <location>
        <begin position="12"/>
        <end position="97"/>
    </location>
</feature>
<sequence length="126" mass="13922">MAALTQTIPLPTSVEMVEVLAARRTLLFAKELGFEKVILEGDSEIAIQAMKFDAFSVAPFGHIVSDIKALSSHFRCLTFQHTRRQGNLVAHSLARAACNFPHFCTWIEEVPVSSSSLYLAEIINTT</sequence>
<proteinExistence type="predicted"/>
<evidence type="ECO:0000259" key="1">
    <source>
        <dbReference type="Pfam" id="PF13456"/>
    </source>
</evidence>
<dbReference type="Pfam" id="PF13456">
    <property type="entry name" value="RVT_3"/>
    <property type="match status" value="1"/>
</dbReference>
<dbReference type="PANTHER" id="PTHR47074:SF48">
    <property type="entry name" value="POLYNUCLEOTIDYL TRANSFERASE, RIBONUCLEASE H-LIKE SUPERFAMILY PROTEIN"/>
    <property type="match status" value="1"/>
</dbReference>
<reference evidence="2 3" key="1">
    <citation type="journal article" date="2018" name="Sci. Data">
        <title>The draft genome sequence of cork oak.</title>
        <authorList>
            <person name="Ramos A.M."/>
            <person name="Usie A."/>
            <person name="Barbosa P."/>
            <person name="Barros P.M."/>
            <person name="Capote T."/>
            <person name="Chaves I."/>
            <person name="Simoes F."/>
            <person name="Abreu I."/>
            <person name="Carrasquinho I."/>
            <person name="Faro C."/>
            <person name="Guimaraes J.B."/>
            <person name="Mendonca D."/>
            <person name="Nobrega F."/>
            <person name="Rodrigues L."/>
            <person name="Saibo N.J.M."/>
            <person name="Varela M.C."/>
            <person name="Egas C."/>
            <person name="Matos J."/>
            <person name="Miguel C.M."/>
            <person name="Oliveira M.M."/>
            <person name="Ricardo C.P."/>
            <person name="Goncalves S."/>
        </authorList>
    </citation>
    <scope>NUCLEOTIDE SEQUENCE [LARGE SCALE GENOMIC DNA]</scope>
    <source>
        <strain evidence="3">cv. HL8</strain>
    </source>
</reference>
<evidence type="ECO:0000313" key="2">
    <source>
        <dbReference type="EMBL" id="KAK7840860.1"/>
    </source>
</evidence>
<dbReference type="InterPro" id="IPR002156">
    <property type="entry name" value="RNaseH_domain"/>
</dbReference>
<dbReference type="PANTHER" id="PTHR47074">
    <property type="entry name" value="BNAC02G40300D PROTEIN"/>
    <property type="match status" value="1"/>
</dbReference>
<dbReference type="GO" id="GO:0003676">
    <property type="term" value="F:nucleic acid binding"/>
    <property type="evidence" value="ECO:0007669"/>
    <property type="project" value="InterPro"/>
</dbReference>
<dbReference type="InterPro" id="IPR012337">
    <property type="entry name" value="RNaseH-like_sf"/>
</dbReference>
<keyword evidence="3" id="KW-1185">Reference proteome</keyword>
<dbReference type="CDD" id="cd06222">
    <property type="entry name" value="RNase_H_like"/>
    <property type="match status" value="1"/>
</dbReference>
<gene>
    <name evidence="2" type="ORF">CFP56_016170</name>
</gene>
<dbReference type="SUPFAM" id="SSF53098">
    <property type="entry name" value="Ribonuclease H-like"/>
    <property type="match status" value="1"/>
</dbReference>
<dbReference type="Gene3D" id="3.30.420.10">
    <property type="entry name" value="Ribonuclease H-like superfamily/Ribonuclease H"/>
    <property type="match status" value="1"/>
</dbReference>
<dbReference type="InterPro" id="IPR044730">
    <property type="entry name" value="RNase_H-like_dom_plant"/>
</dbReference>
<dbReference type="Proteomes" id="UP000237347">
    <property type="component" value="Unassembled WGS sequence"/>
</dbReference>
<name>A0AAW0KMU0_QUESU</name>